<dbReference type="Pfam" id="PF01266">
    <property type="entry name" value="DAO"/>
    <property type="match status" value="1"/>
</dbReference>
<reference evidence="6 7" key="1">
    <citation type="submission" date="2024-01" db="EMBL/GenBank/DDBJ databases">
        <authorList>
            <person name="Allen C."/>
            <person name="Tagirdzhanova G."/>
        </authorList>
    </citation>
    <scope>NUCLEOTIDE SEQUENCE [LARGE SCALE GENOMIC DNA]</scope>
</reference>
<dbReference type="Gene3D" id="3.30.9.10">
    <property type="entry name" value="D-Amino Acid Oxidase, subunit A, domain 2"/>
    <property type="match status" value="1"/>
</dbReference>
<keyword evidence="3" id="KW-0408">Iron</keyword>
<evidence type="ECO:0000313" key="6">
    <source>
        <dbReference type="EMBL" id="CAK7213444.1"/>
    </source>
</evidence>
<keyword evidence="7" id="KW-1185">Reference proteome</keyword>
<evidence type="ECO:0000256" key="1">
    <source>
        <dbReference type="ARBA" id="ARBA00022714"/>
    </source>
</evidence>
<dbReference type="SUPFAM" id="SSF51905">
    <property type="entry name" value="FAD/NAD(P)-binding domain"/>
    <property type="match status" value="1"/>
</dbReference>
<dbReference type="CDD" id="cd03477">
    <property type="entry name" value="Rieske_YhfW_C"/>
    <property type="match status" value="1"/>
</dbReference>
<keyword evidence="4" id="KW-0411">Iron-sulfur</keyword>
<dbReference type="Gene3D" id="3.50.50.60">
    <property type="entry name" value="FAD/NAD(P)-binding domain"/>
    <property type="match status" value="1"/>
</dbReference>
<evidence type="ECO:0000256" key="2">
    <source>
        <dbReference type="ARBA" id="ARBA00022723"/>
    </source>
</evidence>
<dbReference type="SUPFAM" id="SSF50022">
    <property type="entry name" value="ISP domain"/>
    <property type="match status" value="1"/>
</dbReference>
<dbReference type="Gene3D" id="2.102.10.10">
    <property type="entry name" value="Rieske [2Fe-2S] iron-sulphur domain"/>
    <property type="match status" value="1"/>
</dbReference>
<dbReference type="Proteomes" id="UP001642406">
    <property type="component" value="Unassembled WGS sequence"/>
</dbReference>
<protein>
    <recommendedName>
        <fullName evidence="5">Rieske domain-containing protein</fullName>
    </recommendedName>
</protein>
<evidence type="ECO:0000313" key="7">
    <source>
        <dbReference type="Proteomes" id="UP001642406"/>
    </source>
</evidence>
<keyword evidence="2" id="KW-0479">Metal-binding</keyword>
<proteinExistence type="predicted"/>
<dbReference type="PROSITE" id="PS51296">
    <property type="entry name" value="RIESKE"/>
    <property type="match status" value="1"/>
</dbReference>
<keyword evidence="1" id="KW-0001">2Fe-2S</keyword>
<dbReference type="PANTHER" id="PTHR13847">
    <property type="entry name" value="SARCOSINE DEHYDROGENASE-RELATED"/>
    <property type="match status" value="1"/>
</dbReference>
<accession>A0ABP0B1P4</accession>
<dbReference type="InterPro" id="IPR006076">
    <property type="entry name" value="FAD-dep_OxRdtase"/>
</dbReference>
<dbReference type="InterPro" id="IPR017941">
    <property type="entry name" value="Rieske_2Fe-2S"/>
</dbReference>
<evidence type="ECO:0000259" key="5">
    <source>
        <dbReference type="PROSITE" id="PS51296"/>
    </source>
</evidence>
<dbReference type="InterPro" id="IPR038010">
    <property type="entry name" value="YhfW_C"/>
</dbReference>
<comment type="caution">
    <text evidence="6">The sequence shown here is derived from an EMBL/GenBank/DDBJ whole genome shotgun (WGS) entry which is preliminary data.</text>
</comment>
<dbReference type="Pfam" id="PF00355">
    <property type="entry name" value="Rieske"/>
    <property type="match status" value="1"/>
</dbReference>
<dbReference type="InterPro" id="IPR036188">
    <property type="entry name" value="FAD/NAD-bd_sf"/>
</dbReference>
<sequence length="538" mass="58997">MAFPSVQHQQQFNQTSGATDAVWVHTDPYSNRPQFSTLDTDKTCDVCVVGAGIAGISIAHELVSRGKHVILLEARTILSGETGRTSGHLANALDDHYTEIQKNFGHNGAKASAASHSWAIDHVGKIVEQLDIECEFRRLPGYEISQHPRGDAKHDKDLQQLQAETELASQLGIEATFQPDLAINGWLKTGPDQRGGAVFEDQAAFHPTKYLLGVLGWLQKQTNFQCYTHTRVLKVEDDNGNKAAQVQTESGHTIKCAQAVEATNIPLQKLAVVAQLSYNRTYCVAMRVPKDSVEDCFIYDSAEAYKYVRLTSCDDTHDYLIVGGCDHEVAHEPSDNGRFDELETWARERFPVQASHADYQWSGQILEPFDYMAYIGKNQGNEYVYIVTGDSGNGLTHGVIAGRLIADEIDGVNNPWASLYSPKRVASVVSSAGSILTHAAKINTQYKRFFTSDIEDIEDLLPGQGGVLNPKTGKPMAVYRDENGNVTKMSALCPHLKGVVCWNAVEKSFDCPVHGSRFSSDGVCVMGPAKANLPPVEA</sequence>
<dbReference type="EMBL" id="CAWUHC010000010">
    <property type="protein sequence ID" value="CAK7213444.1"/>
    <property type="molecule type" value="Genomic_DNA"/>
</dbReference>
<organism evidence="6 7">
    <name type="scientific">Sporothrix bragantina</name>
    <dbReference type="NCBI Taxonomy" id="671064"/>
    <lineage>
        <taxon>Eukaryota</taxon>
        <taxon>Fungi</taxon>
        <taxon>Dikarya</taxon>
        <taxon>Ascomycota</taxon>
        <taxon>Pezizomycotina</taxon>
        <taxon>Sordariomycetes</taxon>
        <taxon>Sordariomycetidae</taxon>
        <taxon>Ophiostomatales</taxon>
        <taxon>Ophiostomataceae</taxon>
        <taxon>Sporothrix</taxon>
    </lineage>
</organism>
<feature type="domain" description="Rieske" evidence="5">
    <location>
        <begin position="452"/>
        <end position="538"/>
    </location>
</feature>
<name>A0ABP0B1P4_9PEZI</name>
<evidence type="ECO:0000256" key="4">
    <source>
        <dbReference type="ARBA" id="ARBA00023014"/>
    </source>
</evidence>
<evidence type="ECO:0000256" key="3">
    <source>
        <dbReference type="ARBA" id="ARBA00023004"/>
    </source>
</evidence>
<gene>
    <name evidence="6" type="ORF">SBRCBS47491_001801</name>
</gene>
<dbReference type="PANTHER" id="PTHR13847:SF281">
    <property type="entry name" value="FAD DEPENDENT OXIDOREDUCTASE DOMAIN-CONTAINING PROTEIN"/>
    <property type="match status" value="1"/>
</dbReference>
<dbReference type="InterPro" id="IPR036922">
    <property type="entry name" value="Rieske_2Fe-2S_sf"/>
</dbReference>